<keyword evidence="2" id="KW-0812">Transmembrane</keyword>
<feature type="compositionally biased region" description="Low complexity" evidence="1">
    <location>
        <begin position="126"/>
        <end position="194"/>
    </location>
</feature>
<name>A0AA45L4X6_9PSEU</name>
<gene>
    <name evidence="4" type="ORF">KCV87_28935</name>
</gene>
<keyword evidence="2" id="KW-0472">Membrane</keyword>
<dbReference type="EMBL" id="CP073249">
    <property type="protein sequence ID" value="QUF03397.1"/>
    <property type="molecule type" value="Genomic_DNA"/>
</dbReference>
<organism evidence="4 5">
    <name type="scientific">Actinosynnema pretiosum subsp. pretiosum</name>
    <dbReference type="NCBI Taxonomy" id="103721"/>
    <lineage>
        <taxon>Bacteria</taxon>
        <taxon>Bacillati</taxon>
        <taxon>Actinomycetota</taxon>
        <taxon>Actinomycetes</taxon>
        <taxon>Pseudonocardiales</taxon>
        <taxon>Pseudonocardiaceae</taxon>
        <taxon>Actinosynnema</taxon>
    </lineage>
</organism>
<proteinExistence type="predicted"/>
<dbReference type="NCBIfam" id="TIGR01167">
    <property type="entry name" value="LPXTG_anchor"/>
    <property type="match status" value="1"/>
</dbReference>
<evidence type="ECO:0000313" key="5">
    <source>
        <dbReference type="Proteomes" id="UP000677152"/>
    </source>
</evidence>
<protein>
    <submittedName>
        <fullName evidence="4">LPXTG cell wall anchor domain-containing protein</fullName>
    </submittedName>
</protein>
<feature type="region of interest" description="Disordered" evidence="1">
    <location>
        <begin position="119"/>
        <end position="194"/>
    </location>
</feature>
<reference evidence="4" key="1">
    <citation type="submission" date="2021-04" db="EMBL/GenBank/DDBJ databases">
        <title>Genomic sequence of Actinosynnema pretiosum subsp. pretiosum ATCC 31280 (C-14919).</title>
        <authorList>
            <person name="Bai L."/>
            <person name="Wang X."/>
            <person name="Xiao Y."/>
        </authorList>
    </citation>
    <scope>NUCLEOTIDE SEQUENCE</scope>
    <source>
        <strain evidence="4">ATCC 31280</strain>
    </source>
</reference>
<sequence length="239" mass="24712">MQFARTAGKSIGVAATVVAAGLLMALPASAHNRSLDVKCAPTGEAVFTLKLTQYSTRYDNTLKVTEGDTVLEDTTFKGNFVKEYKVPGDVARTFKVELVAGDDNSKSTYSFKAEKSLKELCKQPEKPSTTPETPKSEVPPTEDSVPPSPTSSSSPAPSVTESAPVPSSQEVPFPSVTESTSPAPTTTTSAEVVPVTEDTEGLANTGASVAVPLGIGAALLAAGGGVLFFMRKRGAANNG</sequence>
<evidence type="ECO:0000313" key="4">
    <source>
        <dbReference type="EMBL" id="QUF03397.1"/>
    </source>
</evidence>
<feature type="signal peptide" evidence="3">
    <location>
        <begin position="1"/>
        <end position="30"/>
    </location>
</feature>
<dbReference type="AlphaFoldDB" id="A0AA45L4X6"/>
<evidence type="ECO:0000256" key="3">
    <source>
        <dbReference type="SAM" id="SignalP"/>
    </source>
</evidence>
<keyword evidence="3" id="KW-0732">Signal</keyword>
<evidence type="ECO:0000256" key="1">
    <source>
        <dbReference type="SAM" id="MobiDB-lite"/>
    </source>
</evidence>
<feature type="transmembrane region" description="Helical" evidence="2">
    <location>
        <begin position="209"/>
        <end position="230"/>
    </location>
</feature>
<dbReference type="Proteomes" id="UP000677152">
    <property type="component" value="Chromosome"/>
</dbReference>
<keyword evidence="2" id="KW-1133">Transmembrane helix</keyword>
<evidence type="ECO:0000256" key="2">
    <source>
        <dbReference type="SAM" id="Phobius"/>
    </source>
</evidence>
<accession>A0AA45L4X6</accession>
<feature type="chain" id="PRO_5041211039" evidence="3">
    <location>
        <begin position="31"/>
        <end position="239"/>
    </location>
</feature>